<accession>A0ABY8CX96</accession>
<dbReference type="Proteomes" id="UP001235547">
    <property type="component" value="Chromosome 2"/>
</dbReference>
<dbReference type="RefSeq" id="WP_280732089.1">
    <property type="nucleotide sequence ID" value="NZ_CP120367.1"/>
</dbReference>
<dbReference type="EMBL" id="CP120370">
    <property type="protein sequence ID" value="WEX81343.1"/>
    <property type="molecule type" value="Genomic_DNA"/>
</dbReference>
<name>A0ABY8CX96_9HYPH</name>
<protein>
    <submittedName>
        <fullName evidence="1">Uncharacterized protein</fullName>
    </submittedName>
</protein>
<reference evidence="1 2" key="1">
    <citation type="submission" date="2023-03" db="EMBL/GenBank/DDBJ databases">
        <authorList>
            <person name="Kaur S."/>
            <person name="Espinosa-Saiz D."/>
            <person name="Velazquez E."/>
            <person name="Menendez E."/>
            <person name="diCenzo G.C."/>
        </authorList>
    </citation>
    <scope>NUCLEOTIDE SEQUENCE [LARGE SCALE GENOMIC DNA]</scope>
    <source>
        <strain evidence="1 2">LMG 27395</strain>
    </source>
</reference>
<gene>
    <name evidence="1" type="ORF">PYH38_000748</name>
</gene>
<keyword evidence="2" id="KW-1185">Reference proteome</keyword>
<sequence length="146" mass="15548">MRQILSEEIGQRVRLAFQALETRYRGLPEAKWDMLLANYVYGLTAVVLAGEAPAQHLKAIRSHLEEVIPAERAARALETVPEESDAWLEGALASVESIGGRHGHALLAHGVDASPIMPSSNGHASPAGPGESAAIESEAVQEVLIP</sequence>
<evidence type="ECO:0000313" key="1">
    <source>
        <dbReference type="EMBL" id="WEX81343.1"/>
    </source>
</evidence>
<evidence type="ECO:0000313" key="2">
    <source>
        <dbReference type="Proteomes" id="UP001235547"/>
    </source>
</evidence>
<organism evidence="1 2">
    <name type="scientific">Sinorhizobium numidicum</name>
    <dbReference type="NCBI Taxonomy" id="680248"/>
    <lineage>
        <taxon>Bacteria</taxon>
        <taxon>Pseudomonadati</taxon>
        <taxon>Pseudomonadota</taxon>
        <taxon>Alphaproteobacteria</taxon>
        <taxon>Hyphomicrobiales</taxon>
        <taxon>Rhizobiaceae</taxon>
        <taxon>Sinorhizobium/Ensifer group</taxon>
        <taxon>Sinorhizobium</taxon>
    </lineage>
</organism>
<proteinExistence type="predicted"/>